<proteinExistence type="inferred from homology"/>
<keyword evidence="5" id="KW-1185">Reference proteome</keyword>
<dbReference type="Proteomes" id="UP000645390">
    <property type="component" value="Unassembled WGS sequence"/>
</dbReference>
<dbReference type="CDD" id="cd19438">
    <property type="entry name" value="lipocalin_Blc-like"/>
    <property type="match status" value="1"/>
</dbReference>
<evidence type="ECO:0000256" key="2">
    <source>
        <dbReference type="PIRNR" id="PIRNR036893"/>
    </source>
</evidence>
<gene>
    <name evidence="4" type="ORF">GCM10008119_11110</name>
</gene>
<dbReference type="InterPro" id="IPR047202">
    <property type="entry name" value="Lipocalin_Blc-like_dom"/>
</dbReference>
<comment type="caution">
    <text evidence="4">The sequence shown here is derived from an EMBL/GenBank/DDBJ whole genome shotgun (WGS) entry which is preliminary data.</text>
</comment>
<dbReference type="Pfam" id="PF08212">
    <property type="entry name" value="Lipocalin_2"/>
    <property type="match status" value="1"/>
</dbReference>
<dbReference type="PRINTS" id="PR01171">
    <property type="entry name" value="BCTLIPOCALIN"/>
</dbReference>
<protein>
    <submittedName>
        <fullName evidence="4">Lipocalin</fullName>
    </submittedName>
</protein>
<name>A0ABQ2BH96_9SPHI</name>
<feature type="domain" description="Lipocalin/cytosolic fatty-acid binding" evidence="3">
    <location>
        <begin position="18"/>
        <end position="155"/>
    </location>
</feature>
<dbReference type="PANTHER" id="PTHR10612:SF34">
    <property type="entry name" value="APOLIPOPROTEIN D"/>
    <property type="match status" value="1"/>
</dbReference>
<evidence type="ECO:0000313" key="4">
    <source>
        <dbReference type="EMBL" id="GGI24128.1"/>
    </source>
</evidence>
<dbReference type="InterPro" id="IPR002446">
    <property type="entry name" value="Lipocalin_bac"/>
</dbReference>
<evidence type="ECO:0000256" key="1">
    <source>
        <dbReference type="ARBA" id="ARBA00006889"/>
    </source>
</evidence>
<dbReference type="EMBL" id="BMDJ01000002">
    <property type="protein sequence ID" value="GGI24128.1"/>
    <property type="molecule type" value="Genomic_DNA"/>
</dbReference>
<evidence type="ECO:0000313" key="5">
    <source>
        <dbReference type="Proteomes" id="UP000645390"/>
    </source>
</evidence>
<dbReference type="InterPro" id="IPR000566">
    <property type="entry name" value="Lipocln_cytosolic_FA-bd_dom"/>
</dbReference>
<sequence length="157" mass="18525">MHKSISSFDSENKAIAKINFKKFQGKWYSLTSIPTALDKKWRKTVENYTLKEGYFEVFTTYYKTGNTEEKSIKSKLFFYDGLPDGEMKAQFLWPFKIGYRVIELPDDYSYVVIGHPDKKYLFIMARKPEIDKKLMSAIVDRCKQKGYEVDKLVSQEH</sequence>
<dbReference type="PIRSF" id="PIRSF036893">
    <property type="entry name" value="Lipocalin_ApoD"/>
    <property type="match status" value="1"/>
</dbReference>
<dbReference type="InterPro" id="IPR012674">
    <property type="entry name" value="Calycin"/>
</dbReference>
<dbReference type="SUPFAM" id="SSF50814">
    <property type="entry name" value="Lipocalins"/>
    <property type="match status" value="1"/>
</dbReference>
<dbReference type="Gene3D" id="2.40.128.20">
    <property type="match status" value="1"/>
</dbReference>
<dbReference type="InterPro" id="IPR022271">
    <property type="entry name" value="Lipocalin_ApoD"/>
</dbReference>
<evidence type="ECO:0000259" key="3">
    <source>
        <dbReference type="Pfam" id="PF08212"/>
    </source>
</evidence>
<comment type="similarity">
    <text evidence="1 2">Belongs to the calycin superfamily. Lipocalin family.</text>
</comment>
<reference evidence="5" key="1">
    <citation type="journal article" date="2019" name="Int. J. Syst. Evol. Microbiol.">
        <title>The Global Catalogue of Microorganisms (GCM) 10K type strain sequencing project: providing services to taxonomists for standard genome sequencing and annotation.</title>
        <authorList>
            <consortium name="The Broad Institute Genomics Platform"/>
            <consortium name="The Broad Institute Genome Sequencing Center for Infectious Disease"/>
            <person name="Wu L."/>
            <person name="Ma J."/>
        </authorList>
    </citation>
    <scope>NUCLEOTIDE SEQUENCE [LARGE SCALE GENOMIC DNA]</scope>
    <source>
        <strain evidence="5">CCM 8939</strain>
    </source>
</reference>
<organism evidence="4 5">
    <name type="scientific">Pedobacter mendelii</name>
    <dbReference type="NCBI Taxonomy" id="1908240"/>
    <lineage>
        <taxon>Bacteria</taxon>
        <taxon>Pseudomonadati</taxon>
        <taxon>Bacteroidota</taxon>
        <taxon>Sphingobacteriia</taxon>
        <taxon>Sphingobacteriales</taxon>
        <taxon>Sphingobacteriaceae</taxon>
        <taxon>Pedobacter</taxon>
    </lineage>
</organism>
<dbReference type="PANTHER" id="PTHR10612">
    <property type="entry name" value="APOLIPOPROTEIN D"/>
    <property type="match status" value="1"/>
</dbReference>
<accession>A0ABQ2BH96</accession>